<dbReference type="InterPro" id="IPR023418">
    <property type="entry name" value="Thyroxine_BS"/>
</dbReference>
<dbReference type="Proteomes" id="UP000287033">
    <property type="component" value="Unassembled WGS sequence"/>
</dbReference>
<comment type="subunit">
    <text evidence="5 13">Homotetramer.</text>
</comment>
<dbReference type="InterPro" id="IPR000895">
    <property type="entry name" value="Transthyretin/HIU_hydrolase"/>
</dbReference>
<evidence type="ECO:0000256" key="6">
    <source>
        <dbReference type="ARBA" id="ARBA00012609"/>
    </source>
</evidence>
<dbReference type="InterPro" id="IPR014306">
    <property type="entry name" value="Hydroxyisourate_hydrolase"/>
</dbReference>
<reference evidence="15 16" key="1">
    <citation type="journal article" date="2018" name="Nat. Ecol. Evol.">
        <title>Shark genomes provide insights into elasmobranch evolution and the origin of vertebrates.</title>
        <authorList>
            <person name="Hara Y"/>
            <person name="Yamaguchi K"/>
            <person name="Onimaru K"/>
            <person name="Kadota M"/>
            <person name="Koyanagi M"/>
            <person name="Keeley SD"/>
            <person name="Tatsumi K"/>
            <person name="Tanaka K"/>
            <person name="Motone F"/>
            <person name="Kageyama Y"/>
            <person name="Nozu R"/>
            <person name="Adachi N"/>
            <person name="Nishimura O"/>
            <person name="Nakagawa R"/>
            <person name="Tanegashima C"/>
            <person name="Kiyatake I"/>
            <person name="Matsumoto R"/>
            <person name="Murakumo K"/>
            <person name="Nishida K"/>
            <person name="Terakita A"/>
            <person name="Kuratani S"/>
            <person name="Sato K"/>
            <person name="Hyodo S Kuraku.S."/>
        </authorList>
    </citation>
    <scope>NUCLEOTIDE SEQUENCE [LARGE SCALE GENOMIC DNA]</scope>
</reference>
<dbReference type="PANTHER" id="PTHR10395">
    <property type="entry name" value="URICASE AND TRANSTHYRETIN-RELATED"/>
    <property type="match status" value="1"/>
</dbReference>
<evidence type="ECO:0000256" key="4">
    <source>
        <dbReference type="ARBA" id="ARBA00009850"/>
    </source>
</evidence>
<dbReference type="SUPFAM" id="SSF49472">
    <property type="entry name" value="Transthyretin (synonym: prealbumin)"/>
    <property type="match status" value="1"/>
</dbReference>
<accession>A0A401SBD1</accession>
<dbReference type="PROSITE" id="PS00768">
    <property type="entry name" value="TRANSTHYRETIN_1"/>
    <property type="match status" value="1"/>
</dbReference>
<comment type="catalytic activity">
    <reaction evidence="1 13">
        <text>5-hydroxyisourate + H2O = 5-hydroxy-2-oxo-4-ureido-2,5-dihydro-1H-imidazole-5-carboxylate + H(+)</text>
        <dbReference type="Rhea" id="RHEA:23736"/>
        <dbReference type="ChEBI" id="CHEBI:15377"/>
        <dbReference type="ChEBI" id="CHEBI:15378"/>
        <dbReference type="ChEBI" id="CHEBI:18072"/>
        <dbReference type="ChEBI" id="CHEBI:58639"/>
        <dbReference type="EC" id="3.5.2.17"/>
    </reaction>
</comment>
<dbReference type="EMBL" id="BEZZ01000174">
    <property type="protein sequence ID" value="GCC27707.1"/>
    <property type="molecule type" value="Genomic_DNA"/>
</dbReference>
<evidence type="ECO:0000256" key="9">
    <source>
        <dbReference type="ARBA" id="ARBA00022801"/>
    </source>
</evidence>
<dbReference type="Gene3D" id="2.60.40.180">
    <property type="entry name" value="Transthyretin/hydroxyisourate hydrolase domain"/>
    <property type="match status" value="1"/>
</dbReference>
<evidence type="ECO:0000256" key="1">
    <source>
        <dbReference type="ARBA" id="ARBA00001043"/>
    </source>
</evidence>
<dbReference type="EC" id="3.5.2.17" evidence="6 13"/>
<evidence type="ECO:0000256" key="11">
    <source>
        <dbReference type="ARBA" id="ARBA00060539"/>
    </source>
</evidence>
<dbReference type="InterPro" id="IPR023416">
    <property type="entry name" value="Transthyretin/HIU_hydrolase_d"/>
</dbReference>
<name>A0A401SBD1_CHIPU</name>
<dbReference type="Pfam" id="PF00576">
    <property type="entry name" value="Transthyretin"/>
    <property type="match status" value="1"/>
</dbReference>
<organism evidence="15 16">
    <name type="scientific">Chiloscyllium punctatum</name>
    <name type="common">Brownbanded bambooshark</name>
    <name type="synonym">Hemiscyllium punctatum</name>
    <dbReference type="NCBI Taxonomy" id="137246"/>
    <lineage>
        <taxon>Eukaryota</taxon>
        <taxon>Metazoa</taxon>
        <taxon>Chordata</taxon>
        <taxon>Craniata</taxon>
        <taxon>Vertebrata</taxon>
        <taxon>Chondrichthyes</taxon>
        <taxon>Elasmobranchii</taxon>
        <taxon>Galeomorphii</taxon>
        <taxon>Galeoidea</taxon>
        <taxon>Orectolobiformes</taxon>
        <taxon>Hemiscylliidae</taxon>
        <taxon>Chiloscyllium</taxon>
    </lineage>
</organism>
<dbReference type="InterPro" id="IPR036817">
    <property type="entry name" value="Transthyretin/HIU_hydrolase_sf"/>
</dbReference>
<keyword evidence="10" id="KW-0576">Peroxisome</keyword>
<dbReference type="PANTHER" id="PTHR10395:SF11">
    <property type="entry name" value="5-HYDROXYISOURATE HYDROLASE"/>
    <property type="match status" value="1"/>
</dbReference>
<evidence type="ECO:0000256" key="3">
    <source>
        <dbReference type="ARBA" id="ARBA00004275"/>
    </source>
</evidence>
<dbReference type="GO" id="GO:0005777">
    <property type="term" value="C:peroxisome"/>
    <property type="evidence" value="ECO:0007669"/>
    <property type="project" value="UniProtKB-SubCell"/>
</dbReference>
<dbReference type="NCBIfam" id="TIGR02962">
    <property type="entry name" value="hdxy_isourate"/>
    <property type="match status" value="1"/>
</dbReference>
<evidence type="ECO:0000256" key="7">
    <source>
        <dbReference type="ARBA" id="ARBA00017539"/>
    </source>
</evidence>
<dbReference type="FunFam" id="2.60.40.180:FF:000004">
    <property type="entry name" value="5-hydroxyisourate hydrolase"/>
    <property type="match status" value="1"/>
</dbReference>
<dbReference type="PROSITE" id="PS00769">
    <property type="entry name" value="TRANSTHYRETIN_2"/>
    <property type="match status" value="1"/>
</dbReference>
<evidence type="ECO:0000256" key="8">
    <source>
        <dbReference type="ARBA" id="ARBA00022631"/>
    </source>
</evidence>
<dbReference type="PRINTS" id="PR00189">
    <property type="entry name" value="TRNSTHYRETIN"/>
</dbReference>
<proteinExistence type="inferred from homology"/>
<comment type="similarity">
    <text evidence="4 13">Belongs to the transthyretin family. 5-hydroxyisourate hydrolase subfamily.</text>
</comment>
<comment type="caution">
    <text evidence="15">The sequence shown here is derived from an EMBL/GenBank/DDBJ whole genome shotgun (WGS) entry which is preliminary data.</text>
</comment>
<comment type="pathway">
    <text evidence="11">Purine metabolism; urate degradation; (S)-allantoin from urate: step 2/3.</text>
</comment>
<dbReference type="InterPro" id="IPR023419">
    <property type="entry name" value="Transthyretin_CS"/>
</dbReference>
<dbReference type="OrthoDB" id="10265230at2759"/>
<evidence type="ECO:0000256" key="2">
    <source>
        <dbReference type="ARBA" id="ARBA00002704"/>
    </source>
</evidence>
<keyword evidence="9 13" id="KW-0378">Hydrolase</keyword>
<evidence type="ECO:0000256" key="5">
    <source>
        <dbReference type="ARBA" id="ARBA00011881"/>
    </source>
</evidence>
<dbReference type="CDD" id="cd05822">
    <property type="entry name" value="TLP_HIUase"/>
    <property type="match status" value="1"/>
</dbReference>
<evidence type="ECO:0000256" key="13">
    <source>
        <dbReference type="RuleBase" id="RU361270"/>
    </source>
</evidence>
<comment type="function">
    <text evidence="2">Catalyzes the hydrolysis of 5-hydroxyisourate (HIU) to 2-oxo-4-hydroxy-4-carboxy-5-ureidoimidazoline (OHCU).</text>
</comment>
<feature type="domain" description="Transthyretin/hydroxyisourate hydrolase" evidence="14">
    <location>
        <begin position="25"/>
        <end position="137"/>
    </location>
</feature>
<feature type="binding site" evidence="12">
    <location>
        <position position="71"/>
    </location>
    <ligand>
        <name>substrate</name>
    </ligand>
</feature>
<dbReference type="AlphaFoldDB" id="A0A401SBD1"/>
<keyword evidence="16" id="KW-1185">Reference proteome</keyword>
<dbReference type="OMA" id="RFSFSTY"/>
<evidence type="ECO:0000313" key="16">
    <source>
        <dbReference type="Proteomes" id="UP000287033"/>
    </source>
</evidence>
<dbReference type="GO" id="GO:0033971">
    <property type="term" value="F:hydroxyisourate hydrolase activity"/>
    <property type="evidence" value="ECO:0007669"/>
    <property type="project" value="UniProtKB-EC"/>
</dbReference>
<sequence>MSAQRLLHIQDHLKIKKNNFPDHKMSQSPLTTHILNTAQGIPAAHVTVSVVRLEDKAWREIARGVTNSDGRCPGLLTSETFVPGIYKMKFAVDEYWQSLNLASFYPYIEVVFNISDASQKYHIALLLSPFSYSTYRGS</sequence>
<protein>
    <recommendedName>
        <fullName evidence="7 13">5-hydroxyisourate hydrolase</fullName>
        <shortName evidence="13">HIU hydrolase</shortName>
        <shortName evidence="13">HIUHase</shortName>
        <ecNumber evidence="6 13">3.5.2.17</ecNumber>
    </recommendedName>
</protein>
<dbReference type="STRING" id="137246.A0A401SBD1"/>
<keyword evidence="8 13" id="KW-0659">Purine metabolism</keyword>
<dbReference type="SMART" id="SM00095">
    <property type="entry name" value="TR_THY"/>
    <property type="match status" value="1"/>
</dbReference>
<gene>
    <name evidence="15" type="ORF">chiPu_0006133</name>
</gene>
<evidence type="ECO:0000259" key="14">
    <source>
        <dbReference type="SMART" id="SM00095"/>
    </source>
</evidence>
<dbReference type="GO" id="GO:0006144">
    <property type="term" value="P:purine nucleobase metabolic process"/>
    <property type="evidence" value="ECO:0007669"/>
    <property type="project" value="UniProtKB-KW"/>
</dbReference>
<comment type="subcellular location">
    <subcellularLocation>
        <location evidence="3">Peroxisome</location>
    </subcellularLocation>
</comment>
<evidence type="ECO:0000256" key="10">
    <source>
        <dbReference type="ARBA" id="ARBA00023140"/>
    </source>
</evidence>
<feature type="binding site" evidence="12">
    <location>
        <position position="135"/>
    </location>
    <ligand>
        <name>substrate</name>
    </ligand>
</feature>
<evidence type="ECO:0000256" key="12">
    <source>
        <dbReference type="PIRSR" id="PIRSR600895-51"/>
    </source>
</evidence>
<feature type="binding site" evidence="12">
    <location>
        <position position="33"/>
    </location>
    <ligand>
        <name>substrate</name>
    </ligand>
</feature>
<evidence type="ECO:0000313" key="15">
    <source>
        <dbReference type="EMBL" id="GCC27707.1"/>
    </source>
</evidence>